<sequence length="313" mass="34707">MLPLDVAALASLLSGSILYGVHVVTFTNAVKVLLFKKRRRARRPILIVATFMFFLYGTLFAVVAFLWVLDAFVLYKGPGGPTAKLLQISGVVPRMVAIPLTAQMLVGDAMWIYRCFVLHRKNWMIVALPILCWLGTAILSISIVIVTANTHEAATISDMRLRPMILSHLSLTVTVNTFCTSMIVYKVWRMERRVLNFLGDGLTPRLQYGQIITVLVESTAMYSICALLLLVLEVLKNNAAYIIYHSIIEIAGIAFDLVTIRIAEDRSVEAHFTAATVGAGDPIRFATTQTTVGEMTLRDMPAGSKTRRSSFHL</sequence>
<gene>
    <name evidence="1" type="ORF">FA95DRAFT_1605552</name>
</gene>
<protein>
    <submittedName>
        <fullName evidence="1">Uncharacterized protein</fullName>
    </submittedName>
</protein>
<reference evidence="1" key="2">
    <citation type="journal article" date="2022" name="New Phytol.">
        <title>Evolutionary transition to the ectomycorrhizal habit in the genomes of a hyperdiverse lineage of mushroom-forming fungi.</title>
        <authorList>
            <person name="Looney B."/>
            <person name="Miyauchi S."/>
            <person name="Morin E."/>
            <person name="Drula E."/>
            <person name="Courty P.E."/>
            <person name="Kohler A."/>
            <person name="Kuo A."/>
            <person name="LaButti K."/>
            <person name="Pangilinan J."/>
            <person name="Lipzen A."/>
            <person name="Riley R."/>
            <person name="Andreopoulos W."/>
            <person name="He G."/>
            <person name="Johnson J."/>
            <person name="Nolan M."/>
            <person name="Tritt A."/>
            <person name="Barry K.W."/>
            <person name="Grigoriev I.V."/>
            <person name="Nagy L.G."/>
            <person name="Hibbett D."/>
            <person name="Henrissat B."/>
            <person name="Matheny P.B."/>
            <person name="Labbe J."/>
            <person name="Martin F.M."/>
        </authorList>
    </citation>
    <scope>NUCLEOTIDE SEQUENCE</scope>
    <source>
        <strain evidence="1">FP105234-sp</strain>
    </source>
</reference>
<organism evidence="1 2">
    <name type="scientific">Auriscalpium vulgare</name>
    <dbReference type="NCBI Taxonomy" id="40419"/>
    <lineage>
        <taxon>Eukaryota</taxon>
        <taxon>Fungi</taxon>
        <taxon>Dikarya</taxon>
        <taxon>Basidiomycota</taxon>
        <taxon>Agaricomycotina</taxon>
        <taxon>Agaricomycetes</taxon>
        <taxon>Russulales</taxon>
        <taxon>Auriscalpiaceae</taxon>
        <taxon>Auriscalpium</taxon>
    </lineage>
</organism>
<name>A0ACB8RWD7_9AGAM</name>
<dbReference type="Proteomes" id="UP000814033">
    <property type="component" value="Unassembled WGS sequence"/>
</dbReference>
<accession>A0ACB8RWD7</accession>
<comment type="caution">
    <text evidence="1">The sequence shown here is derived from an EMBL/GenBank/DDBJ whole genome shotgun (WGS) entry which is preliminary data.</text>
</comment>
<keyword evidence="2" id="KW-1185">Reference proteome</keyword>
<proteinExistence type="predicted"/>
<reference evidence="1" key="1">
    <citation type="submission" date="2021-02" db="EMBL/GenBank/DDBJ databases">
        <authorList>
            <consortium name="DOE Joint Genome Institute"/>
            <person name="Ahrendt S."/>
            <person name="Looney B.P."/>
            <person name="Miyauchi S."/>
            <person name="Morin E."/>
            <person name="Drula E."/>
            <person name="Courty P.E."/>
            <person name="Chicoki N."/>
            <person name="Fauchery L."/>
            <person name="Kohler A."/>
            <person name="Kuo A."/>
            <person name="Labutti K."/>
            <person name="Pangilinan J."/>
            <person name="Lipzen A."/>
            <person name="Riley R."/>
            <person name="Andreopoulos W."/>
            <person name="He G."/>
            <person name="Johnson J."/>
            <person name="Barry K.W."/>
            <person name="Grigoriev I.V."/>
            <person name="Nagy L."/>
            <person name="Hibbett D."/>
            <person name="Henrissat B."/>
            <person name="Matheny P.B."/>
            <person name="Labbe J."/>
            <person name="Martin F."/>
        </authorList>
    </citation>
    <scope>NUCLEOTIDE SEQUENCE</scope>
    <source>
        <strain evidence="1">FP105234-sp</strain>
    </source>
</reference>
<evidence type="ECO:0000313" key="2">
    <source>
        <dbReference type="Proteomes" id="UP000814033"/>
    </source>
</evidence>
<dbReference type="EMBL" id="MU275892">
    <property type="protein sequence ID" value="KAI0048127.1"/>
    <property type="molecule type" value="Genomic_DNA"/>
</dbReference>
<evidence type="ECO:0000313" key="1">
    <source>
        <dbReference type="EMBL" id="KAI0048127.1"/>
    </source>
</evidence>